<dbReference type="Gene3D" id="3.40.630.30">
    <property type="match status" value="1"/>
</dbReference>
<evidence type="ECO:0000313" key="2">
    <source>
        <dbReference type="Proteomes" id="UP000305848"/>
    </source>
</evidence>
<dbReference type="InterPro" id="IPR039968">
    <property type="entry name" value="BcerS-like"/>
</dbReference>
<dbReference type="RefSeq" id="WP_137260187.1">
    <property type="nucleotide sequence ID" value="NZ_SZQL01000001.1"/>
</dbReference>
<dbReference type="PANTHER" id="PTHR41368">
    <property type="entry name" value="PROTEIN YGHO"/>
    <property type="match status" value="1"/>
</dbReference>
<dbReference type="AlphaFoldDB" id="A0A4U3LDE5"/>
<protein>
    <recommendedName>
        <fullName evidence="3">N-acetyltransferase</fullName>
    </recommendedName>
</protein>
<evidence type="ECO:0000313" key="1">
    <source>
        <dbReference type="EMBL" id="TKK71947.1"/>
    </source>
</evidence>
<gene>
    <name evidence="1" type="ORF">FC093_02740</name>
</gene>
<accession>A0A4U3LDE5</accession>
<name>A0A4U3LDE5_9BACT</name>
<dbReference type="InterPro" id="IPR016181">
    <property type="entry name" value="Acyl_CoA_acyltransferase"/>
</dbReference>
<dbReference type="OrthoDB" id="9806005at2"/>
<organism evidence="1 2">
    <name type="scientific">Ilyomonas limi</name>
    <dbReference type="NCBI Taxonomy" id="2575867"/>
    <lineage>
        <taxon>Bacteria</taxon>
        <taxon>Pseudomonadati</taxon>
        <taxon>Bacteroidota</taxon>
        <taxon>Chitinophagia</taxon>
        <taxon>Chitinophagales</taxon>
        <taxon>Chitinophagaceae</taxon>
        <taxon>Ilyomonas</taxon>
    </lineage>
</organism>
<dbReference type="Proteomes" id="UP000305848">
    <property type="component" value="Unassembled WGS sequence"/>
</dbReference>
<comment type="caution">
    <text evidence="1">The sequence shown here is derived from an EMBL/GenBank/DDBJ whole genome shotgun (WGS) entry which is preliminary data.</text>
</comment>
<dbReference type="EMBL" id="SZQL01000001">
    <property type="protein sequence ID" value="TKK71947.1"/>
    <property type="molecule type" value="Genomic_DNA"/>
</dbReference>
<reference evidence="1 2" key="1">
    <citation type="submission" date="2019-05" db="EMBL/GenBank/DDBJ databases">
        <title>Panacibacter sp. strain 17mud1-8 Genome sequencing and assembly.</title>
        <authorList>
            <person name="Chhetri G."/>
        </authorList>
    </citation>
    <scope>NUCLEOTIDE SEQUENCE [LARGE SCALE GENOMIC DNA]</scope>
    <source>
        <strain evidence="1 2">17mud1-8</strain>
    </source>
</reference>
<dbReference type="PANTHER" id="PTHR41368:SF1">
    <property type="entry name" value="PROTEIN YGHO"/>
    <property type="match status" value="1"/>
</dbReference>
<sequence>MQLLPVTNAAIAKDFLKINVLMNAGNPNYIRPLDNEINEVFDKVKNKNFKYGEAARWILKDDDGKLIGRIAAFTNSKYINKGTDFPTGGVGFFDCINDQQAANALFDGAKKWLQEKDMEAMDGPINFGDRDKWWGLMVEGFDRAPIYGMAYNPPYYEQLFEGYGFKNYYDQYYYAMGVDDPLPPKFAERHAKFKAKPGYEAKHISINNLEEYAQDFATVYNAAWAQHGEAKEITKEQVMKLFNKMKPIMDERIIWFAYYKDEPIAMWINIPDLNQYFKHFNGRFGWLEKLRLLWMKRQGECKVFTGVAFGIVPKFQALGIDSFMIQEGGYLIQHKGWYHTYEMGWAGDWNPKMINIYKSLGAHQSRRMITYRYIFNEQQHPFERHPVMEYK</sequence>
<dbReference type="SUPFAM" id="SSF55729">
    <property type="entry name" value="Acyl-CoA N-acyltransferases (Nat)"/>
    <property type="match status" value="1"/>
</dbReference>
<evidence type="ECO:0008006" key="3">
    <source>
        <dbReference type="Google" id="ProtNLM"/>
    </source>
</evidence>
<proteinExistence type="predicted"/>
<keyword evidence="2" id="KW-1185">Reference proteome</keyword>